<sequence>MTKPQANHTGALPGGKDPRTIITPHAFSVNEGLLYTPLASPVKRALAISIDGLVIAVLAEEAGVVFVLLVLLASYLNKRLTSIGRYAKLAIYLLMTLVMLYVLSESFVQRGQVGENLGERPSDVVSATQLLALVPHTTALALCDTPDCVDEQADALATELAASSLHREEAEALLFGTLDEVSLTDAQRSVLKERLSMRLAQLPLRSANPAGADISAAPHAGQGSVPEADKSPGKVTISPGNDDERNVETGSFENAAPTGNYSLIQWVKGILNDLGLGFGWAAFYFTVFTAWFDGQTLGKKLLGIRVISLDGSKLGLWAAFGRYGGYGAGFATGLLGFLQVCWDANRQAIQDKISSTVVIDLTKPRQTPISEGNKT</sequence>
<dbReference type="InterPro" id="IPR010432">
    <property type="entry name" value="RDD"/>
</dbReference>
<dbReference type="EMBL" id="CP000507">
    <property type="protein sequence ID" value="ABL99716.1"/>
    <property type="molecule type" value="Genomic_DNA"/>
</dbReference>
<keyword evidence="5 7" id="KW-0472">Membrane</keyword>
<dbReference type="eggNOG" id="COG1714">
    <property type="taxonomic scope" value="Bacteria"/>
</dbReference>
<feature type="domain" description="RDD" evidence="8">
    <location>
        <begin position="277"/>
        <end position="354"/>
    </location>
</feature>
<dbReference type="KEGG" id="saz:Sama_1509"/>
<keyword evidence="4 7" id="KW-1133">Transmembrane helix</keyword>
<dbReference type="HOGENOM" id="CLU_046527_0_0_6"/>
<dbReference type="GO" id="GO:0005886">
    <property type="term" value="C:plasma membrane"/>
    <property type="evidence" value="ECO:0007669"/>
    <property type="project" value="UniProtKB-SubCell"/>
</dbReference>
<evidence type="ECO:0000256" key="2">
    <source>
        <dbReference type="ARBA" id="ARBA00022475"/>
    </source>
</evidence>
<comment type="subcellular location">
    <subcellularLocation>
        <location evidence="1">Cell membrane</location>
        <topology evidence="1">Multi-pass membrane protein</topology>
    </subcellularLocation>
</comment>
<dbReference type="RefSeq" id="WP_011759624.1">
    <property type="nucleotide sequence ID" value="NC_008700.1"/>
</dbReference>
<dbReference type="Pfam" id="PF06271">
    <property type="entry name" value="RDD"/>
    <property type="match status" value="1"/>
</dbReference>
<dbReference type="PANTHER" id="PTHR36115:SF6">
    <property type="entry name" value="PROLINE-RICH ANTIGEN HOMOLOG"/>
    <property type="match status" value="1"/>
</dbReference>
<accession>A1S5R0</accession>
<feature type="transmembrane region" description="Helical" evidence="7">
    <location>
        <begin position="83"/>
        <end position="103"/>
    </location>
</feature>
<feature type="transmembrane region" description="Helical" evidence="7">
    <location>
        <begin position="53"/>
        <end position="77"/>
    </location>
</feature>
<evidence type="ECO:0000259" key="8">
    <source>
        <dbReference type="Pfam" id="PF06271"/>
    </source>
</evidence>
<name>A1S5R0_SHEAM</name>
<dbReference type="Proteomes" id="UP000009175">
    <property type="component" value="Chromosome"/>
</dbReference>
<evidence type="ECO:0000256" key="6">
    <source>
        <dbReference type="SAM" id="MobiDB-lite"/>
    </source>
</evidence>
<evidence type="ECO:0000256" key="7">
    <source>
        <dbReference type="SAM" id="Phobius"/>
    </source>
</evidence>
<protein>
    <recommendedName>
        <fullName evidence="8">RDD domain-containing protein</fullName>
    </recommendedName>
</protein>
<dbReference type="AlphaFoldDB" id="A1S5R0"/>
<keyword evidence="2" id="KW-1003">Cell membrane</keyword>
<evidence type="ECO:0000256" key="1">
    <source>
        <dbReference type="ARBA" id="ARBA00004651"/>
    </source>
</evidence>
<dbReference type="InterPro" id="IPR051791">
    <property type="entry name" value="Pra-immunoreactive"/>
</dbReference>
<evidence type="ECO:0000256" key="4">
    <source>
        <dbReference type="ARBA" id="ARBA00022989"/>
    </source>
</evidence>
<feature type="region of interest" description="Disordered" evidence="6">
    <location>
        <begin position="211"/>
        <end position="249"/>
    </location>
</feature>
<reference evidence="9 10" key="1">
    <citation type="submission" date="2006-12" db="EMBL/GenBank/DDBJ databases">
        <title>Complete sequence of Shewanella amazonensis SB2B.</title>
        <authorList>
            <consortium name="US DOE Joint Genome Institute"/>
            <person name="Copeland A."/>
            <person name="Lucas S."/>
            <person name="Lapidus A."/>
            <person name="Barry K."/>
            <person name="Detter J.C."/>
            <person name="Glavina del Rio T."/>
            <person name="Hammon N."/>
            <person name="Israni S."/>
            <person name="Dalin E."/>
            <person name="Tice H."/>
            <person name="Pitluck S."/>
            <person name="Munk A.C."/>
            <person name="Brettin T."/>
            <person name="Bruce D."/>
            <person name="Han C."/>
            <person name="Tapia R."/>
            <person name="Gilna P."/>
            <person name="Schmutz J."/>
            <person name="Larimer F."/>
            <person name="Land M."/>
            <person name="Hauser L."/>
            <person name="Kyrpides N."/>
            <person name="Mikhailova N."/>
            <person name="Fredrickson J."/>
            <person name="Richardson P."/>
        </authorList>
    </citation>
    <scope>NUCLEOTIDE SEQUENCE [LARGE SCALE GENOMIC DNA]</scope>
    <source>
        <strain evidence="10">ATCC BAA-1098 / SB2B</strain>
    </source>
</reference>
<keyword evidence="10" id="KW-1185">Reference proteome</keyword>
<keyword evidence="3 7" id="KW-0812">Transmembrane</keyword>
<evidence type="ECO:0000256" key="5">
    <source>
        <dbReference type="ARBA" id="ARBA00023136"/>
    </source>
</evidence>
<dbReference type="OrthoDB" id="9787732at2"/>
<dbReference type="STRING" id="326297.Sama_1509"/>
<organism evidence="9 10">
    <name type="scientific">Shewanella amazonensis (strain ATCC BAA-1098 / SB2B)</name>
    <dbReference type="NCBI Taxonomy" id="326297"/>
    <lineage>
        <taxon>Bacteria</taxon>
        <taxon>Pseudomonadati</taxon>
        <taxon>Pseudomonadota</taxon>
        <taxon>Gammaproteobacteria</taxon>
        <taxon>Alteromonadales</taxon>
        <taxon>Shewanellaceae</taxon>
        <taxon>Shewanella</taxon>
    </lineage>
</organism>
<gene>
    <name evidence="9" type="ordered locus">Sama_1509</name>
</gene>
<dbReference type="PANTHER" id="PTHR36115">
    <property type="entry name" value="PROLINE-RICH ANTIGEN HOMOLOG-RELATED"/>
    <property type="match status" value="1"/>
</dbReference>
<evidence type="ECO:0000313" key="9">
    <source>
        <dbReference type="EMBL" id="ABL99716.1"/>
    </source>
</evidence>
<evidence type="ECO:0000313" key="10">
    <source>
        <dbReference type="Proteomes" id="UP000009175"/>
    </source>
</evidence>
<proteinExistence type="predicted"/>
<feature type="transmembrane region" description="Helical" evidence="7">
    <location>
        <begin position="323"/>
        <end position="342"/>
    </location>
</feature>
<feature type="transmembrane region" description="Helical" evidence="7">
    <location>
        <begin position="274"/>
        <end position="292"/>
    </location>
</feature>
<evidence type="ECO:0000256" key="3">
    <source>
        <dbReference type="ARBA" id="ARBA00022692"/>
    </source>
</evidence>